<gene>
    <name evidence="1" type="ORF">EV420DRAFT_1488927</name>
</gene>
<dbReference type="RefSeq" id="XP_060321582.1">
    <property type="nucleotide sequence ID" value="XM_060470668.1"/>
</dbReference>
<reference evidence="1" key="1">
    <citation type="submission" date="2023-06" db="EMBL/GenBank/DDBJ databases">
        <authorList>
            <consortium name="Lawrence Berkeley National Laboratory"/>
            <person name="Ahrendt S."/>
            <person name="Sahu N."/>
            <person name="Indic B."/>
            <person name="Wong-Bajracharya J."/>
            <person name="Merenyi Z."/>
            <person name="Ke H.-M."/>
            <person name="Monk M."/>
            <person name="Kocsube S."/>
            <person name="Drula E."/>
            <person name="Lipzen A."/>
            <person name="Balint B."/>
            <person name="Henrissat B."/>
            <person name="Andreopoulos B."/>
            <person name="Martin F.M."/>
            <person name="Harder C.B."/>
            <person name="Rigling D."/>
            <person name="Ford K.L."/>
            <person name="Foster G.D."/>
            <person name="Pangilinan J."/>
            <person name="Papanicolaou A."/>
            <person name="Barry K."/>
            <person name="LaButti K."/>
            <person name="Viragh M."/>
            <person name="Koriabine M."/>
            <person name="Yan M."/>
            <person name="Riley R."/>
            <person name="Champramary S."/>
            <person name="Plett K.L."/>
            <person name="Tsai I.J."/>
            <person name="Slot J."/>
            <person name="Sipos G."/>
            <person name="Plett J."/>
            <person name="Nagy L.G."/>
            <person name="Grigoriev I.V."/>
        </authorList>
    </citation>
    <scope>NUCLEOTIDE SEQUENCE</scope>
    <source>
        <strain evidence="1">CCBAS 213</strain>
    </source>
</reference>
<dbReference type="Proteomes" id="UP001175211">
    <property type="component" value="Unassembled WGS sequence"/>
</dbReference>
<name>A0AA39MGW0_ARMTA</name>
<organism evidence="1 2">
    <name type="scientific">Armillaria tabescens</name>
    <name type="common">Ringless honey mushroom</name>
    <name type="synonym">Agaricus tabescens</name>
    <dbReference type="NCBI Taxonomy" id="1929756"/>
    <lineage>
        <taxon>Eukaryota</taxon>
        <taxon>Fungi</taxon>
        <taxon>Dikarya</taxon>
        <taxon>Basidiomycota</taxon>
        <taxon>Agaricomycotina</taxon>
        <taxon>Agaricomycetes</taxon>
        <taxon>Agaricomycetidae</taxon>
        <taxon>Agaricales</taxon>
        <taxon>Marasmiineae</taxon>
        <taxon>Physalacriaceae</taxon>
        <taxon>Desarmillaria</taxon>
    </lineage>
</organism>
<accession>A0AA39MGW0</accession>
<proteinExistence type="predicted"/>
<keyword evidence="2" id="KW-1185">Reference proteome</keyword>
<protein>
    <submittedName>
        <fullName evidence="1">Uncharacterized protein</fullName>
    </submittedName>
</protein>
<evidence type="ECO:0000313" key="2">
    <source>
        <dbReference type="Proteomes" id="UP001175211"/>
    </source>
</evidence>
<evidence type="ECO:0000313" key="1">
    <source>
        <dbReference type="EMBL" id="KAK0433832.1"/>
    </source>
</evidence>
<comment type="caution">
    <text evidence="1">The sequence shown here is derived from an EMBL/GenBank/DDBJ whole genome shotgun (WGS) entry which is preliminary data.</text>
</comment>
<dbReference type="GeneID" id="85354216"/>
<dbReference type="AlphaFoldDB" id="A0AA39MGW0"/>
<dbReference type="EMBL" id="JAUEPS010000207">
    <property type="protein sequence ID" value="KAK0433832.1"/>
    <property type="molecule type" value="Genomic_DNA"/>
</dbReference>
<sequence length="532" mass="60627">MQAKQTRIRLDGREARERAAQIKQELRLDSTKVGLILTLSTSIFTFDRTLKLQLRQLTHLLNITFDGKARLSGKRRMCSHAVTILLPSVCASVAPGPPMFRGYSRSAVDSMAYHDHIHPASTSQFIVRSKEHRNIYPSTLVCKKWFDWAQPARLYELAFSRRDERSLATRYLHAAFADGFTAKRHLDWPHHIHRLMIDVSTSPPAQHEANTFFHLLINLKTVVFVGHVTSSFSLFLVDLLHRQKIRDIRWRKDLDYVQDAADIYQELRQLYPLFTGLSAYKMLDVDIIEFSGPVHIFSDIEADPYTIQPDSIQPTDIRLYLIPDMAKLLRVGMSGTTFFDFSNVRRLDLAVGPADAYSIFDAIMALPAVEVLYLDLTALTNGFLKVRKLKCLQELRLCARPKQLPSVSAVIENLPNRGAGTDVSIVFVHWKTGFFSSDLHVALSTIDALASAVAFSLKLYIRFGGLSRIHGSMMLFDDVAEFLNTCLGTWKDAGWLTLFWDIHEACMWERATKPVSEVGWKTYIPEHSYTFN</sequence>